<evidence type="ECO:0000256" key="4">
    <source>
        <dbReference type="PROSITE-ProRule" id="PRU00409"/>
    </source>
</evidence>
<keyword evidence="4" id="KW-0067">ATP-binding</keyword>
<accession>A0A550JBU9</accession>
<dbReference type="InterPro" id="IPR016185">
    <property type="entry name" value="PreATP-grasp_dom_sf"/>
</dbReference>
<dbReference type="Gene3D" id="3.30.470.20">
    <property type="entry name" value="ATP-grasp fold, B domain"/>
    <property type="match status" value="1"/>
</dbReference>
<evidence type="ECO:0000256" key="1">
    <source>
        <dbReference type="ARBA" id="ARBA00010871"/>
    </source>
</evidence>
<dbReference type="PROSITE" id="PS50975">
    <property type="entry name" value="ATP_GRASP"/>
    <property type="match status" value="1"/>
</dbReference>
<dbReference type="SUPFAM" id="SSF56059">
    <property type="entry name" value="Glutathione synthetase ATP-binding domain-like"/>
    <property type="match status" value="1"/>
</dbReference>
<dbReference type="InterPro" id="IPR011095">
    <property type="entry name" value="Dala_Dala_lig_C"/>
</dbReference>
<evidence type="ECO:0000256" key="3">
    <source>
        <dbReference type="ARBA" id="ARBA00023316"/>
    </source>
</evidence>
<dbReference type="SUPFAM" id="SSF52440">
    <property type="entry name" value="PreATP-grasp domain"/>
    <property type="match status" value="1"/>
</dbReference>
<comment type="caution">
    <text evidence="6">The sequence shown here is derived from an EMBL/GenBank/DDBJ whole genome shotgun (WGS) entry which is preliminary data.</text>
</comment>
<dbReference type="GO" id="GO:0071555">
    <property type="term" value="P:cell wall organization"/>
    <property type="evidence" value="ECO:0007669"/>
    <property type="project" value="UniProtKB-KW"/>
</dbReference>
<comment type="similarity">
    <text evidence="1">Belongs to the D-alanine--D-alanine ligase family.</text>
</comment>
<dbReference type="PANTHER" id="PTHR23132">
    <property type="entry name" value="D-ALANINE--D-ALANINE LIGASE"/>
    <property type="match status" value="1"/>
</dbReference>
<evidence type="ECO:0000313" key="7">
    <source>
        <dbReference type="Proteomes" id="UP000317155"/>
    </source>
</evidence>
<keyword evidence="7" id="KW-1185">Reference proteome</keyword>
<dbReference type="OrthoDB" id="9813261at2"/>
<dbReference type="Proteomes" id="UP000317155">
    <property type="component" value="Unassembled WGS sequence"/>
</dbReference>
<protein>
    <submittedName>
        <fullName evidence="6">ATP-grasp domain-containing protein</fullName>
    </submittedName>
</protein>
<keyword evidence="3" id="KW-0961">Cell wall biogenesis/degradation</keyword>
<evidence type="ECO:0000259" key="5">
    <source>
        <dbReference type="PROSITE" id="PS50975"/>
    </source>
</evidence>
<dbReference type="Gene3D" id="3.40.50.20">
    <property type="match status" value="1"/>
</dbReference>
<organism evidence="6 7">
    <name type="scientific">Trichloromonas acetexigens</name>
    <dbReference type="NCBI Taxonomy" id="38815"/>
    <lineage>
        <taxon>Bacteria</taxon>
        <taxon>Pseudomonadati</taxon>
        <taxon>Thermodesulfobacteriota</taxon>
        <taxon>Desulfuromonadia</taxon>
        <taxon>Desulfuromonadales</taxon>
        <taxon>Trichloromonadaceae</taxon>
        <taxon>Trichloromonas</taxon>
    </lineage>
</organism>
<reference evidence="6 7" key="1">
    <citation type="submission" date="2019-07" db="EMBL/GenBank/DDBJ databases">
        <title>Insights of Desulfuromonas acetexigens electromicrobiology.</title>
        <authorList>
            <person name="Katuri K."/>
            <person name="Sapireddy V."/>
            <person name="Shaw D.R."/>
            <person name="Saikaly P."/>
        </authorList>
    </citation>
    <scope>NUCLEOTIDE SEQUENCE [LARGE SCALE GENOMIC DNA]</scope>
    <source>
        <strain evidence="6 7">2873</strain>
    </source>
</reference>
<dbReference type="AlphaFoldDB" id="A0A550JBU9"/>
<name>A0A550JBU9_9BACT</name>
<dbReference type="RefSeq" id="WP_092058255.1">
    <property type="nucleotide sequence ID" value="NZ_FOJJ01000039.1"/>
</dbReference>
<keyword evidence="2" id="KW-0436">Ligase</keyword>
<feature type="domain" description="ATP-grasp" evidence="5">
    <location>
        <begin position="116"/>
        <end position="325"/>
    </location>
</feature>
<dbReference type="Gene3D" id="3.30.1490.20">
    <property type="entry name" value="ATP-grasp fold, A domain"/>
    <property type="match status" value="1"/>
</dbReference>
<dbReference type="GO" id="GO:0046872">
    <property type="term" value="F:metal ion binding"/>
    <property type="evidence" value="ECO:0007669"/>
    <property type="project" value="InterPro"/>
</dbReference>
<dbReference type="InterPro" id="IPR013815">
    <property type="entry name" value="ATP_grasp_subdomain_1"/>
</dbReference>
<dbReference type="Pfam" id="PF07478">
    <property type="entry name" value="Dala_Dala_lig_C"/>
    <property type="match status" value="1"/>
</dbReference>
<keyword evidence="4" id="KW-0547">Nucleotide-binding</keyword>
<proteinExistence type="inferred from homology"/>
<dbReference type="InterPro" id="IPR011761">
    <property type="entry name" value="ATP-grasp"/>
</dbReference>
<gene>
    <name evidence="6" type="ORF">FL622_11080</name>
</gene>
<evidence type="ECO:0000313" key="6">
    <source>
        <dbReference type="EMBL" id="TRO80623.1"/>
    </source>
</evidence>
<sequence>MNVSVCFNQVPRKLLKGESRDRISEEGAEKEARAVKAALRQLGHEVKLVPLAADAPAFAEALRAARPEVVFNLCEGFWGDSRKELHVAALFDLLGLAYTGSAPLCLGLTQDKARTKDLLAAHNLPTPRYVLVKLGEHFPKTKNLSYPLMVKPRFEDASLGITLESIVDDEKALTRRIAYVHETYRQGALIEEFIDGRELNVAVLGNAPMEVLPVSEIVFKSGLKRAIVSYDGKWLEDSQEYAQTEPLCPAPLKAKELLLVRDVAMRACKLLDCRDYARVDIRLRDGVPYILELNANPDLSPDAGLARSAQAAGIGYPRLVERILQLALKRRESAHAKP</sequence>
<dbReference type="EMBL" id="VJVV01000007">
    <property type="protein sequence ID" value="TRO80623.1"/>
    <property type="molecule type" value="Genomic_DNA"/>
</dbReference>
<dbReference type="GO" id="GO:0005524">
    <property type="term" value="F:ATP binding"/>
    <property type="evidence" value="ECO:0007669"/>
    <property type="project" value="UniProtKB-UniRule"/>
</dbReference>
<evidence type="ECO:0000256" key="2">
    <source>
        <dbReference type="ARBA" id="ARBA00022598"/>
    </source>
</evidence>
<dbReference type="GO" id="GO:0008716">
    <property type="term" value="F:D-alanine-D-alanine ligase activity"/>
    <property type="evidence" value="ECO:0007669"/>
    <property type="project" value="InterPro"/>
</dbReference>
<dbReference type="PANTHER" id="PTHR23132:SF23">
    <property type="entry name" value="D-ALANINE--D-ALANINE LIGASE B"/>
    <property type="match status" value="1"/>
</dbReference>